<gene>
    <name evidence="1" type="ORF">HX787_30545</name>
</gene>
<accession>A0A7Y8ATR4</accession>
<dbReference type="EMBL" id="JACAQK010000058">
    <property type="protein sequence ID" value="NWD40193.1"/>
    <property type="molecule type" value="Genomic_DNA"/>
</dbReference>
<proteinExistence type="predicted"/>
<dbReference type="Proteomes" id="UP000549134">
    <property type="component" value="Unassembled WGS sequence"/>
</dbReference>
<dbReference type="AlphaFoldDB" id="A0A7Y8ATR4"/>
<evidence type="ECO:0000313" key="2">
    <source>
        <dbReference type="Proteomes" id="UP000549134"/>
    </source>
</evidence>
<sequence length="76" mass="7786">MSIKVTAPLVNGDLWDPLAENATGEGVVALICGDDLRPPPTSVVVTVTTESGKLIEVRIPNSGSGNASVRIDGKSV</sequence>
<protein>
    <submittedName>
        <fullName evidence="1">Uncharacterized protein</fullName>
    </submittedName>
</protein>
<name>A0A7Y8ATR4_PSETO</name>
<comment type="caution">
    <text evidence="1">The sequence shown here is derived from an EMBL/GenBank/DDBJ whole genome shotgun (WGS) entry which is preliminary data.</text>
</comment>
<reference evidence="1 2" key="1">
    <citation type="submission" date="2020-04" db="EMBL/GenBank/DDBJ databases">
        <title>Molecular characterization of pseudomonads from Agaricus bisporus reveal novel blotch 2 pathogens in Western Europe.</title>
        <authorList>
            <person name="Taparia T."/>
            <person name="Krijger M."/>
            <person name="Haynes E."/>
            <person name="Elpinstone J.G."/>
            <person name="Noble R."/>
            <person name="Van Der Wolf J."/>
        </authorList>
    </citation>
    <scope>NUCLEOTIDE SEQUENCE [LARGE SCALE GENOMIC DNA]</scope>
    <source>
        <strain evidence="1 2">IPO3746</strain>
    </source>
</reference>
<dbReference type="RefSeq" id="WP_177007950.1">
    <property type="nucleotide sequence ID" value="NZ_JACAQH010000023.1"/>
</dbReference>
<evidence type="ECO:0000313" key="1">
    <source>
        <dbReference type="EMBL" id="NWD40193.1"/>
    </source>
</evidence>
<organism evidence="1 2">
    <name type="scientific">Pseudomonas tolaasii</name>
    <dbReference type="NCBI Taxonomy" id="29442"/>
    <lineage>
        <taxon>Bacteria</taxon>
        <taxon>Pseudomonadati</taxon>
        <taxon>Pseudomonadota</taxon>
        <taxon>Gammaproteobacteria</taxon>
        <taxon>Pseudomonadales</taxon>
        <taxon>Pseudomonadaceae</taxon>
        <taxon>Pseudomonas</taxon>
    </lineage>
</organism>